<dbReference type="Pfam" id="PF08628">
    <property type="entry name" value="Nexin_C"/>
    <property type="match status" value="1"/>
</dbReference>
<evidence type="ECO:0000256" key="3">
    <source>
        <dbReference type="SAM" id="MobiDB-lite"/>
    </source>
</evidence>
<dbReference type="SMART" id="SM00315">
    <property type="entry name" value="RGS"/>
    <property type="match status" value="1"/>
</dbReference>
<dbReference type="InterPro" id="IPR016137">
    <property type="entry name" value="RGS"/>
</dbReference>
<dbReference type="SUPFAM" id="SSF64268">
    <property type="entry name" value="PX domain"/>
    <property type="match status" value="1"/>
</dbReference>
<dbReference type="InterPro" id="IPR013937">
    <property type="entry name" value="Sorting_nexin_C"/>
</dbReference>
<evidence type="ECO:0008006" key="10">
    <source>
        <dbReference type="Google" id="ProtNLM"/>
    </source>
</evidence>
<dbReference type="InterPro" id="IPR003114">
    <property type="entry name" value="Phox_assoc"/>
</dbReference>
<dbReference type="InterPro" id="IPR001683">
    <property type="entry name" value="PX_dom"/>
</dbReference>
<keyword evidence="4" id="KW-1133">Transmembrane helix</keyword>
<dbReference type="Pfam" id="PF02194">
    <property type="entry name" value="PXA"/>
    <property type="match status" value="1"/>
</dbReference>
<feature type="domain" description="RGS" evidence="5">
    <location>
        <begin position="466"/>
        <end position="617"/>
    </location>
</feature>
<dbReference type="PROSITE" id="PS50195">
    <property type="entry name" value="PX"/>
    <property type="match status" value="1"/>
</dbReference>
<feature type="compositionally biased region" description="Polar residues" evidence="3">
    <location>
        <begin position="1082"/>
        <end position="1096"/>
    </location>
</feature>
<dbReference type="SMART" id="SM00312">
    <property type="entry name" value="PX"/>
    <property type="match status" value="1"/>
</dbReference>
<feature type="compositionally biased region" description="Basic and acidic residues" evidence="3">
    <location>
        <begin position="826"/>
        <end position="844"/>
    </location>
</feature>
<evidence type="ECO:0000313" key="8">
    <source>
        <dbReference type="EMBL" id="TKY84765.1"/>
    </source>
</evidence>
<keyword evidence="9" id="KW-1185">Reference proteome</keyword>
<dbReference type="PROSITE" id="PS50132">
    <property type="entry name" value="RGS"/>
    <property type="match status" value="1"/>
</dbReference>
<feature type="region of interest" description="Disordered" evidence="3">
    <location>
        <begin position="1071"/>
        <end position="1100"/>
    </location>
</feature>
<evidence type="ECO:0000259" key="6">
    <source>
        <dbReference type="PROSITE" id="PS50195"/>
    </source>
</evidence>
<dbReference type="OrthoDB" id="120967at2759"/>
<dbReference type="SMART" id="SM00313">
    <property type="entry name" value="PXA"/>
    <property type="match status" value="1"/>
</dbReference>
<evidence type="ECO:0000256" key="1">
    <source>
        <dbReference type="ARBA" id="ARBA00010883"/>
    </source>
</evidence>
<protein>
    <recommendedName>
        <fullName evidence="10">PXA domain-containing protein</fullName>
    </recommendedName>
</protein>
<sequence length="1342" mass="148663">MLRRSLAATAAITLIPPLLFNAAVRLHWSGFLWASPLLLLGCALILLATFLFASHIADVQLVRRRRHLHDGLRSLPRLAYLTPAAWSAQRTRLQWAREPHGASSLSTRKCMDTSSLTRVLDDVVELILRDFVCKWHTPLATGSLDPTISDSAPEFVQAVEQTIRTALDNATDIVKQLNHADLVVRILLPRITAHIHSYRRADADFRGSSENAAQLASFETDQTDLFLARKFEGGRLHPAVGDMSSPNTKPAEQAFLRSICARLLRALMPYPECESASVNIVVRELLSCTILFAVIESISDPDFWNHLLEQKAGAVIHEQILVGKLRDALDKQETLSSPKVGRTRSVPFVDIDAKNLLPWSQETKKADQKSFDAFLRSIRYATSLLEVRRTKNDIAVQIRKTKTNLERLSDSSPDGSRAKLQSYLHRLETAYAVAEQKISQLGSDKGLPTVSAKASAGADPNASRVKLHDVLLNPSSLSFFMEFMDRRKRSILVQFWLLVESFKNPLEDAEADSSTEQEQLNAAANASPPSRAAIENLKEDLRLFDSVYYSTSPIKVSRRFIDSARQFLSISEDADITALQVWRVRRDVLHAQKEIYEEIEEEDWPSFRESELFVKAAQDLRPNPHLAAGLASSVGSLAADPQVFTNTTSLEANEGLHRPIGRSIRPNLEHADLFGTDKPMGPEPRHADLFGDSPSGSRSKASAKSDNLDILIGGRTQHAGPDGRTPLFREDPLFDEQDDDDDDGPDEEARRGDNSSDLHQVEKMNELQSVLQTIIDDDNDKSRKRSSGFASLGSESGSKVRRSSDQDDQHQTPDSKKGSEIVKSLETADRPRTPRERNSSKADDGSLNDAFAGLTSLNLRQEIRKMDAQLEKLEAQADILDALARKAELTGARSGETRLLAQSIQAVRRESRDIRWQRNQLEQQMDATQLIPGRTKILIQDTMISVDQEGKEYAVYLIEVSIVDNGKSESDDHGRKPDLAVRAARGWIVGRRYSEFWSLHQALKERYAEVRTLESDFPGKRLVGLVHAPFVDARKAALERYMQALVKLKVACESEELRIFLSQSPAATLPRIESSASDDAATSPSLGTSTPATPGKQSAAFPGGGLVKTLFKGMTGVAEGLDDLIGIGPSMLDVVVQRLSTQMQTRSGATLVQGIADIDMVSQAMDKDATAAELREAAGAGTTYWTEPICDLFTELFELHEKNNWLRRQAIVILLQQLFGSTVERKIRETFSNALSPPSIAGYISAFKASLWPNGVLKEPTPPRTRAERDALRENANSKLASLIPELAANFVGRENARKGTRRVFAALQNKRLNKHLIYSLLDVVVDELLAVPSSAATNTQP</sequence>
<keyword evidence="4" id="KW-0812">Transmembrane</keyword>
<feature type="domain" description="PX" evidence="6">
    <location>
        <begin position="934"/>
        <end position="1068"/>
    </location>
</feature>
<feature type="region of interest" description="Disordered" evidence="3">
    <location>
        <begin position="509"/>
        <end position="528"/>
    </location>
</feature>
<feature type="region of interest" description="Disordered" evidence="3">
    <location>
        <begin position="672"/>
        <end position="761"/>
    </location>
</feature>
<dbReference type="CDD" id="cd06876">
    <property type="entry name" value="PX_MDM1p"/>
    <property type="match status" value="1"/>
</dbReference>
<dbReference type="GeneID" id="40728740"/>
<dbReference type="PANTHER" id="PTHR22775">
    <property type="entry name" value="SORTING NEXIN"/>
    <property type="match status" value="1"/>
</dbReference>
<feature type="transmembrane region" description="Helical" evidence="4">
    <location>
        <begin position="31"/>
        <end position="57"/>
    </location>
</feature>
<feature type="compositionally biased region" description="Basic and acidic residues" evidence="3">
    <location>
        <begin position="747"/>
        <end position="761"/>
    </location>
</feature>
<feature type="domain" description="PXA" evidence="7">
    <location>
        <begin position="113"/>
        <end position="316"/>
    </location>
</feature>
<keyword evidence="2" id="KW-0175">Coiled coil</keyword>
<feature type="compositionally biased region" description="Acidic residues" evidence="3">
    <location>
        <begin position="733"/>
        <end position="746"/>
    </location>
</feature>
<dbReference type="PANTHER" id="PTHR22775:SF3">
    <property type="entry name" value="SORTING NEXIN-13"/>
    <property type="match status" value="1"/>
</dbReference>
<accession>A0A4U7KKQ7</accession>
<feature type="coiled-coil region" evidence="2">
    <location>
        <begin position="856"/>
        <end position="924"/>
    </location>
</feature>
<dbReference type="InterPro" id="IPR036871">
    <property type="entry name" value="PX_dom_sf"/>
</dbReference>
<dbReference type="Proteomes" id="UP000306050">
    <property type="component" value="Chromosome SGRAM_8"/>
</dbReference>
<organism evidence="8 9">
    <name type="scientific">Sporisorium graminicola</name>
    <dbReference type="NCBI Taxonomy" id="280036"/>
    <lineage>
        <taxon>Eukaryota</taxon>
        <taxon>Fungi</taxon>
        <taxon>Dikarya</taxon>
        <taxon>Basidiomycota</taxon>
        <taxon>Ustilaginomycotina</taxon>
        <taxon>Ustilaginomycetes</taxon>
        <taxon>Ustilaginales</taxon>
        <taxon>Ustilaginaceae</taxon>
        <taxon>Sporisorium</taxon>
    </lineage>
</organism>
<reference evidence="8 9" key="1">
    <citation type="submission" date="2019-05" db="EMBL/GenBank/DDBJ databases">
        <title>Sporisorium graminicola CBS 10092 draft sequencing and annotation.</title>
        <authorList>
            <person name="Solano-Gonzalez S."/>
            <person name="Caddick M.X."/>
            <person name="Darby A."/>
        </authorList>
    </citation>
    <scope>NUCLEOTIDE SEQUENCE [LARGE SCALE GENOMIC DNA]</scope>
    <source>
        <strain evidence="8 9">CBS 10092</strain>
    </source>
</reference>
<gene>
    <name evidence="8" type="ORF">EX895_005845</name>
</gene>
<feature type="region of interest" description="Disordered" evidence="3">
    <location>
        <begin position="774"/>
        <end position="849"/>
    </location>
</feature>
<evidence type="ECO:0000256" key="4">
    <source>
        <dbReference type="SAM" id="Phobius"/>
    </source>
</evidence>
<keyword evidence="4" id="KW-0472">Membrane</keyword>
<dbReference type="InterPro" id="IPR044926">
    <property type="entry name" value="RGS_subdomain_2"/>
</dbReference>
<dbReference type="InterPro" id="IPR036305">
    <property type="entry name" value="RGS_sf"/>
</dbReference>
<dbReference type="RefSeq" id="XP_029736750.1">
    <property type="nucleotide sequence ID" value="XM_029886437.1"/>
</dbReference>
<dbReference type="SUPFAM" id="SSF48097">
    <property type="entry name" value="Regulator of G-protein signaling, RGS"/>
    <property type="match status" value="1"/>
</dbReference>
<dbReference type="GO" id="GO:0035091">
    <property type="term" value="F:phosphatidylinositol binding"/>
    <property type="evidence" value="ECO:0007669"/>
    <property type="project" value="InterPro"/>
</dbReference>
<dbReference type="Pfam" id="PF00787">
    <property type="entry name" value="PX"/>
    <property type="match status" value="1"/>
</dbReference>
<proteinExistence type="inferred from homology"/>
<feature type="compositionally biased region" description="Basic and acidic residues" evidence="3">
    <location>
        <begin position="802"/>
        <end position="820"/>
    </location>
</feature>
<evidence type="ECO:0000256" key="2">
    <source>
        <dbReference type="SAM" id="Coils"/>
    </source>
</evidence>
<evidence type="ECO:0000259" key="7">
    <source>
        <dbReference type="PROSITE" id="PS51207"/>
    </source>
</evidence>
<dbReference type="Gene3D" id="3.30.1520.10">
    <property type="entry name" value="Phox-like domain"/>
    <property type="match status" value="1"/>
</dbReference>
<evidence type="ECO:0000259" key="5">
    <source>
        <dbReference type="PROSITE" id="PS50132"/>
    </source>
</evidence>
<evidence type="ECO:0000313" key="9">
    <source>
        <dbReference type="Proteomes" id="UP000306050"/>
    </source>
</evidence>
<dbReference type="EMBL" id="SRRM01000021">
    <property type="protein sequence ID" value="TKY84765.1"/>
    <property type="molecule type" value="Genomic_DNA"/>
</dbReference>
<dbReference type="PROSITE" id="PS51207">
    <property type="entry name" value="PXA"/>
    <property type="match status" value="1"/>
</dbReference>
<feature type="compositionally biased region" description="Polar residues" evidence="3">
    <location>
        <begin position="694"/>
        <end position="705"/>
    </location>
</feature>
<dbReference type="Gene3D" id="1.10.167.10">
    <property type="entry name" value="Regulator of G-protein Signalling 4, domain 2"/>
    <property type="match status" value="1"/>
</dbReference>
<dbReference type="Pfam" id="PF00615">
    <property type="entry name" value="RGS"/>
    <property type="match status" value="1"/>
</dbReference>
<dbReference type="KEGG" id="sgra:EX895_005845"/>
<name>A0A4U7KKQ7_9BASI</name>
<comment type="similarity">
    <text evidence="1">Belongs to the sorting nexin family.</text>
</comment>
<comment type="caution">
    <text evidence="8">The sequence shown here is derived from an EMBL/GenBank/DDBJ whole genome shotgun (WGS) entry which is preliminary data.</text>
</comment>